<sequence length="286" mass="29964">MTIESRSRTEINGATRLIAIIGDPIEQVKSPIFYNRMLADAGANAVLVPWHALPDTFDVVMKGLLETRNLDGVIVTYPYKQRALAFATSLEPMAERLGSVNVLRREADGRWTGGMFDGLGLVEAAKSRGIAAKGARVQLIGAGGAGSAIAYALASEGAASIAIAENDIPKRNALVDDLKARYRDCVITPGCVGLKDVSLLINATPVGLNDGDGLPVPIDGMTERTAVIDIVPGRDTELLCRAAALGCRTLGGSAMVEGQTGIVLRFLRKIEANEAPAGGNAAAERA</sequence>
<protein>
    <submittedName>
        <fullName evidence="5">Shikimate dehydrogenase</fullName>
    </submittedName>
</protein>
<evidence type="ECO:0000259" key="4">
    <source>
        <dbReference type="Pfam" id="PF08501"/>
    </source>
</evidence>
<dbReference type="Proteomes" id="UP000320653">
    <property type="component" value="Unassembled WGS sequence"/>
</dbReference>
<dbReference type="InterPro" id="IPR046346">
    <property type="entry name" value="Aminoacid_DH-like_N_sf"/>
</dbReference>
<dbReference type="EMBL" id="VIWP01000001">
    <property type="protein sequence ID" value="TWF59153.1"/>
    <property type="molecule type" value="Genomic_DNA"/>
</dbReference>
<accession>A0A561R976</accession>
<dbReference type="GO" id="GO:0005829">
    <property type="term" value="C:cytosol"/>
    <property type="evidence" value="ECO:0007669"/>
    <property type="project" value="TreeGrafter"/>
</dbReference>
<comment type="pathway">
    <text evidence="1">Metabolic intermediate biosynthesis; chorismate biosynthesis; chorismate from D-erythrose 4-phosphate and phosphoenolpyruvate: step 4/7.</text>
</comment>
<dbReference type="InterPro" id="IPR036291">
    <property type="entry name" value="NAD(P)-bd_dom_sf"/>
</dbReference>
<dbReference type="GO" id="GO:0004764">
    <property type="term" value="F:shikimate 3-dehydrogenase (NADP+) activity"/>
    <property type="evidence" value="ECO:0007669"/>
    <property type="project" value="InterPro"/>
</dbReference>
<evidence type="ECO:0000256" key="2">
    <source>
        <dbReference type="ARBA" id="ARBA00023002"/>
    </source>
</evidence>
<dbReference type="InterPro" id="IPR022893">
    <property type="entry name" value="Shikimate_DH_fam"/>
</dbReference>
<dbReference type="InterPro" id="IPR013708">
    <property type="entry name" value="Shikimate_DH-bd_N"/>
</dbReference>
<dbReference type="PANTHER" id="PTHR21089:SF1">
    <property type="entry name" value="BIFUNCTIONAL 3-DEHYDROQUINATE DEHYDRATASE_SHIKIMATE DEHYDROGENASE, CHLOROPLASTIC"/>
    <property type="match status" value="1"/>
</dbReference>
<keyword evidence="2" id="KW-0560">Oxidoreductase</keyword>
<dbReference type="GO" id="GO:0050661">
    <property type="term" value="F:NADP binding"/>
    <property type="evidence" value="ECO:0007669"/>
    <property type="project" value="TreeGrafter"/>
</dbReference>
<dbReference type="Gene3D" id="3.40.50.10860">
    <property type="entry name" value="Leucine Dehydrogenase, chain A, domain 1"/>
    <property type="match status" value="1"/>
</dbReference>
<evidence type="ECO:0000313" key="5">
    <source>
        <dbReference type="EMBL" id="TWF59153.1"/>
    </source>
</evidence>
<dbReference type="OrthoDB" id="7873617at2"/>
<comment type="caution">
    <text evidence="5">The sequence shown here is derived from an EMBL/GenBank/DDBJ whole genome shotgun (WGS) entry which is preliminary data.</text>
</comment>
<name>A0A561R976_9HYPH</name>
<evidence type="ECO:0000256" key="1">
    <source>
        <dbReference type="ARBA" id="ARBA00004871"/>
    </source>
</evidence>
<dbReference type="AlphaFoldDB" id="A0A561R976"/>
<feature type="domain" description="Shikimate dehydrogenase substrate binding N-terminal" evidence="4">
    <location>
        <begin position="20"/>
        <end position="103"/>
    </location>
</feature>
<reference evidence="5 6" key="1">
    <citation type="submission" date="2019-06" db="EMBL/GenBank/DDBJ databases">
        <title>Sorghum-associated microbial communities from plants grown in Nebraska, USA.</title>
        <authorList>
            <person name="Schachtman D."/>
        </authorList>
    </citation>
    <scope>NUCLEOTIDE SEQUENCE [LARGE SCALE GENOMIC DNA]</scope>
    <source>
        <strain evidence="5 6">1225</strain>
    </source>
</reference>
<dbReference type="SUPFAM" id="SSF53223">
    <property type="entry name" value="Aminoacid dehydrogenase-like, N-terminal domain"/>
    <property type="match status" value="1"/>
</dbReference>
<dbReference type="GO" id="GO:0009423">
    <property type="term" value="P:chorismate biosynthetic process"/>
    <property type="evidence" value="ECO:0007669"/>
    <property type="project" value="TreeGrafter"/>
</dbReference>
<dbReference type="GO" id="GO:0009073">
    <property type="term" value="P:aromatic amino acid family biosynthetic process"/>
    <property type="evidence" value="ECO:0007669"/>
    <property type="project" value="UniProtKB-KW"/>
</dbReference>
<organism evidence="5 6">
    <name type="scientific">Neorhizobium alkalisoli</name>
    <dbReference type="NCBI Taxonomy" id="528178"/>
    <lineage>
        <taxon>Bacteria</taxon>
        <taxon>Pseudomonadati</taxon>
        <taxon>Pseudomonadota</taxon>
        <taxon>Alphaproteobacteria</taxon>
        <taxon>Hyphomicrobiales</taxon>
        <taxon>Rhizobiaceae</taxon>
        <taxon>Rhizobium/Agrobacterium group</taxon>
        <taxon>Neorhizobium</taxon>
    </lineage>
</organism>
<proteinExistence type="predicted"/>
<dbReference type="RefSeq" id="WP_145633181.1">
    <property type="nucleotide sequence ID" value="NZ_VIWP01000001.1"/>
</dbReference>
<dbReference type="SUPFAM" id="SSF51735">
    <property type="entry name" value="NAD(P)-binding Rossmann-fold domains"/>
    <property type="match status" value="1"/>
</dbReference>
<evidence type="ECO:0000313" key="6">
    <source>
        <dbReference type="Proteomes" id="UP000320653"/>
    </source>
</evidence>
<keyword evidence="6" id="KW-1185">Reference proteome</keyword>
<dbReference type="GO" id="GO:0019632">
    <property type="term" value="P:shikimate metabolic process"/>
    <property type="evidence" value="ECO:0007669"/>
    <property type="project" value="TreeGrafter"/>
</dbReference>
<dbReference type="Gene3D" id="3.40.50.720">
    <property type="entry name" value="NAD(P)-binding Rossmann-like Domain"/>
    <property type="match status" value="1"/>
</dbReference>
<evidence type="ECO:0000256" key="3">
    <source>
        <dbReference type="ARBA" id="ARBA00023141"/>
    </source>
</evidence>
<keyword evidence="3" id="KW-0028">Amino-acid biosynthesis</keyword>
<dbReference type="Pfam" id="PF08501">
    <property type="entry name" value="Shikimate_dh_N"/>
    <property type="match status" value="1"/>
</dbReference>
<dbReference type="PANTHER" id="PTHR21089">
    <property type="entry name" value="SHIKIMATE DEHYDROGENASE"/>
    <property type="match status" value="1"/>
</dbReference>
<keyword evidence="3" id="KW-0057">Aromatic amino acid biosynthesis</keyword>
<gene>
    <name evidence="5" type="ORF">FHW37_101959</name>
</gene>